<feature type="disulfide bond" evidence="1">
    <location>
        <begin position="177"/>
        <end position="195"/>
    </location>
</feature>
<evidence type="ECO:0000256" key="1">
    <source>
        <dbReference type="PROSITE-ProRule" id="PRU01005"/>
    </source>
</evidence>
<evidence type="ECO:0000259" key="3">
    <source>
        <dbReference type="PROSITE" id="PS51670"/>
    </source>
</evidence>
<feature type="domain" description="ShKT" evidence="3">
    <location>
        <begin position="128"/>
        <end position="161"/>
    </location>
</feature>
<feature type="domain" description="ShKT" evidence="3">
    <location>
        <begin position="170"/>
        <end position="208"/>
    </location>
</feature>
<proteinExistence type="predicted"/>
<dbReference type="Proteomes" id="UP000038040">
    <property type="component" value="Unplaced"/>
</dbReference>
<evidence type="ECO:0000256" key="2">
    <source>
        <dbReference type="SAM" id="SignalP"/>
    </source>
</evidence>
<reference evidence="7" key="1">
    <citation type="submission" date="2017-02" db="UniProtKB">
        <authorList>
            <consortium name="WormBaseParasite"/>
        </authorList>
    </citation>
    <scope>IDENTIFICATION</scope>
</reference>
<evidence type="ECO:0000313" key="6">
    <source>
        <dbReference type="Proteomes" id="UP000274756"/>
    </source>
</evidence>
<evidence type="ECO:0000313" key="4">
    <source>
        <dbReference type="EMBL" id="VDN60281.1"/>
    </source>
</evidence>
<accession>A0A0N4UK88</accession>
<evidence type="ECO:0000313" key="7">
    <source>
        <dbReference type="WBParaSite" id="DME_0000811801-mRNA-1"/>
    </source>
</evidence>
<dbReference type="WBParaSite" id="DME_0000811801-mRNA-1">
    <property type="protein sequence ID" value="DME_0000811801-mRNA-1"/>
    <property type="gene ID" value="DME_0000811801"/>
</dbReference>
<dbReference type="EMBL" id="UYYG01001208">
    <property type="protein sequence ID" value="VDN60281.1"/>
    <property type="molecule type" value="Genomic_DNA"/>
</dbReference>
<keyword evidence="1" id="KW-1015">Disulfide bond</keyword>
<dbReference type="Proteomes" id="UP000274756">
    <property type="component" value="Unassembled WGS sequence"/>
</dbReference>
<feature type="disulfide bond" evidence="1">
    <location>
        <begin position="186"/>
        <end position="199"/>
    </location>
</feature>
<dbReference type="AlphaFoldDB" id="A0A0N4UK88"/>
<dbReference type="SMART" id="SM00254">
    <property type="entry name" value="ShKT"/>
    <property type="match status" value="3"/>
</dbReference>
<protein>
    <submittedName>
        <fullName evidence="7">ShKT domain-containing protein</fullName>
    </submittedName>
</protein>
<organism evidence="5 7">
    <name type="scientific">Dracunculus medinensis</name>
    <name type="common">Guinea worm</name>
    <dbReference type="NCBI Taxonomy" id="318479"/>
    <lineage>
        <taxon>Eukaryota</taxon>
        <taxon>Metazoa</taxon>
        <taxon>Ecdysozoa</taxon>
        <taxon>Nematoda</taxon>
        <taxon>Chromadorea</taxon>
        <taxon>Rhabditida</taxon>
        <taxon>Spirurina</taxon>
        <taxon>Dracunculoidea</taxon>
        <taxon>Dracunculidae</taxon>
        <taxon>Dracunculus</taxon>
    </lineage>
</organism>
<feature type="chain" id="PRO_5041039226" evidence="2">
    <location>
        <begin position="20"/>
        <end position="244"/>
    </location>
</feature>
<dbReference type="Pfam" id="PF01549">
    <property type="entry name" value="ShK"/>
    <property type="match status" value="3"/>
</dbReference>
<keyword evidence="6" id="KW-1185">Reference proteome</keyword>
<dbReference type="PANTHER" id="PTHR21724:SF109">
    <property type="entry name" value="SHKT DOMAIN-CONTAINING PROTEIN"/>
    <property type="match status" value="1"/>
</dbReference>
<sequence>MFTFLFLSLLLNFVNLQQAQDEVIDQCVKDVVKTTDMSSKKRPTVDPTSCFDLDAGSCTLFNLQDPAGYVTNLNNNPLMQILIIKYCRNDQAFNDYKVAANCKKYPKLAEDLCPSKCALCCKTLDYNCADPNCAHITRAICQTPHFHDALLRSCPHSCGFCRRPGAGNRCPNTIKECDILVRLGGCNDARIRGLCQRSCNSLDSLSLCRDERVNCRSRPDLCTGPYSAVYASQCKFTCGLCNRG</sequence>
<name>A0A0N4UK88_DRAME</name>
<reference evidence="4 6" key="2">
    <citation type="submission" date="2018-11" db="EMBL/GenBank/DDBJ databases">
        <authorList>
            <consortium name="Pathogen Informatics"/>
        </authorList>
    </citation>
    <scope>NUCLEOTIDE SEQUENCE [LARGE SCALE GENOMIC DNA]</scope>
</reference>
<keyword evidence="2" id="KW-0732">Signal</keyword>
<gene>
    <name evidence="4" type="ORF">DME_LOCUS10254</name>
</gene>
<comment type="caution">
    <text evidence="1">Lacks conserved residue(s) required for the propagation of feature annotation.</text>
</comment>
<dbReference type="PANTHER" id="PTHR21724">
    <property type="entry name" value="SHKT DOMAIN-CONTAINING PROTEIN"/>
    <property type="match status" value="1"/>
</dbReference>
<evidence type="ECO:0000313" key="5">
    <source>
        <dbReference type="Proteomes" id="UP000038040"/>
    </source>
</evidence>
<dbReference type="InterPro" id="IPR003582">
    <property type="entry name" value="ShKT_dom"/>
</dbReference>
<dbReference type="PROSITE" id="PS51670">
    <property type="entry name" value="SHKT"/>
    <property type="match status" value="2"/>
</dbReference>
<feature type="signal peptide" evidence="2">
    <location>
        <begin position="1"/>
        <end position="19"/>
    </location>
</feature>